<proteinExistence type="predicted"/>
<sequence>MYSSTSFGSAHLRDQSNDPHRPGFVHSHPQQFIVAGMSSQGQGHSPSLRSGPLGGAGVLSDTLSQSRSHYQPGYLMAPSQSPRFDDAPIVQTKAKMNPLLAGSSAAEFGMDSMFESSRQRQTLIDEDAPPMASANDIVNEVYEPTTRRSTTFDSSVRASIFRPQYSQPPSTPKQTNAASNSKPLYVIVFGYPPDKFSITTEYFRAFGETTEADPNVEISNCFRIGYNNPADALRAVRKNGEVLCGTFMVGVKWADPLQAEALLGSPIARSPFAASVSTTPNPPDVVMDDTPPLPPPSRADYPDNSLSLVQRTHTPPVGTPIRLAPSAAAFKKPGSGGKLPPFAKAGDTTAGGLGVNPTAQASPSKGVLGHVSDLIFGW</sequence>
<dbReference type="Proteomes" id="UP001055072">
    <property type="component" value="Unassembled WGS sequence"/>
</dbReference>
<organism evidence="1 2">
    <name type="scientific">Irpex rosettiformis</name>
    <dbReference type="NCBI Taxonomy" id="378272"/>
    <lineage>
        <taxon>Eukaryota</taxon>
        <taxon>Fungi</taxon>
        <taxon>Dikarya</taxon>
        <taxon>Basidiomycota</taxon>
        <taxon>Agaricomycotina</taxon>
        <taxon>Agaricomycetes</taxon>
        <taxon>Polyporales</taxon>
        <taxon>Irpicaceae</taxon>
        <taxon>Irpex</taxon>
    </lineage>
</organism>
<evidence type="ECO:0000313" key="1">
    <source>
        <dbReference type="EMBL" id="KAI0091761.1"/>
    </source>
</evidence>
<comment type="caution">
    <text evidence="1">The sequence shown here is derived from an EMBL/GenBank/DDBJ whole genome shotgun (WGS) entry which is preliminary data.</text>
</comment>
<name>A0ACB8UBY2_9APHY</name>
<dbReference type="EMBL" id="MU274905">
    <property type="protein sequence ID" value="KAI0091761.1"/>
    <property type="molecule type" value="Genomic_DNA"/>
</dbReference>
<evidence type="ECO:0000313" key="2">
    <source>
        <dbReference type="Proteomes" id="UP001055072"/>
    </source>
</evidence>
<protein>
    <submittedName>
        <fullName evidence="1">Uncharacterized protein</fullName>
    </submittedName>
</protein>
<keyword evidence="2" id="KW-1185">Reference proteome</keyword>
<accession>A0ACB8UBY2</accession>
<gene>
    <name evidence="1" type="ORF">BDY19DRAFT_885477</name>
</gene>
<reference evidence="1" key="1">
    <citation type="journal article" date="2021" name="Environ. Microbiol.">
        <title>Gene family expansions and transcriptome signatures uncover fungal adaptations to wood decay.</title>
        <authorList>
            <person name="Hage H."/>
            <person name="Miyauchi S."/>
            <person name="Viragh M."/>
            <person name="Drula E."/>
            <person name="Min B."/>
            <person name="Chaduli D."/>
            <person name="Navarro D."/>
            <person name="Favel A."/>
            <person name="Norest M."/>
            <person name="Lesage-Meessen L."/>
            <person name="Balint B."/>
            <person name="Merenyi Z."/>
            <person name="de Eugenio L."/>
            <person name="Morin E."/>
            <person name="Martinez A.T."/>
            <person name="Baldrian P."/>
            <person name="Stursova M."/>
            <person name="Martinez M.J."/>
            <person name="Novotny C."/>
            <person name="Magnuson J.K."/>
            <person name="Spatafora J.W."/>
            <person name="Maurice S."/>
            <person name="Pangilinan J."/>
            <person name="Andreopoulos W."/>
            <person name="LaButti K."/>
            <person name="Hundley H."/>
            <person name="Na H."/>
            <person name="Kuo A."/>
            <person name="Barry K."/>
            <person name="Lipzen A."/>
            <person name="Henrissat B."/>
            <person name="Riley R."/>
            <person name="Ahrendt S."/>
            <person name="Nagy L.G."/>
            <person name="Grigoriev I.V."/>
            <person name="Martin F."/>
            <person name="Rosso M.N."/>
        </authorList>
    </citation>
    <scope>NUCLEOTIDE SEQUENCE</scope>
    <source>
        <strain evidence="1">CBS 384.51</strain>
    </source>
</reference>